<dbReference type="PROSITE" id="PS50011">
    <property type="entry name" value="PROTEIN_KINASE_DOM"/>
    <property type="match status" value="1"/>
</dbReference>
<evidence type="ECO:0000259" key="11">
    <source>
        <dbReference type="PROSITE" id="PS50011"/>
    </source>
</evidence>
<comment type="catalytic activity">
    <reaction evidence="8">
        <text>L-seryl-[protein] + ATP = O-phospho-L-seryl-[protein] + ADP + H(+)</text>
        <dbReference type="Rhea" id="RHEA:17989"/>
        <dbReference type="Rhea" id="RHEA-COMP:9863"/>
        <dbReference type="Rhea" id="RHEA-COMP:11604"/>
        <dbReference type="ChEBI" id="CHEBI:15378"/>
        <dbReference type="ChEBI" id="CHEBI:29999"/>
        <dbReference type="ChEBI" id="CHEBI:30616"/>
        <dbReference type="ChEBI" id="CHEBI:83421"/>
        <dbReference type="ChEBI" id="CHEBI:456216"/>
        <dbReference type="EC" id="2.7.11.1"/>
    </reaction>
</comment>
<dbReference type="AlphaFoldDB" id="A0A0M0J8L5"/>
<dbReference type="EMBL" id="JWZX01003238">
    <property type="protein sequence ID" value="KOO22926.1"/>
    <property type="molecule type" value="Genomic_DNA"/>
</dbReference>
<feature type="transmembrane region" description="Helical" evidence="10">
    <location>
        <begin position="28"/>
        <end position="49"/>
    </location>
</feature>
<dbReference type="Pfam" id="PF00069">
    <property type="entry name" value="Pkinase"/>
    <property type="match status" value="1"/>
</dbReference>
<evidence type="ECO:0000256" key="1">
    <source>
        <dbReference type="ARBA" id="ARBA00012513"/>
    </source>
</evidence>
<organism evidence="12 13">
    <name type="scientific">Chrysochromulina tobinii</name>
    <dbReference type="NCBI Taxonomy" id="1460289"/>
    <lineage>
        <taxon>Eukaryota</taxon>
        <taxon>Haptista</taxon>
        <taxon>Haptophyta</taxon>
        <taxon>Prymnesiophyceae</taxon>
        <taxon>Prymnesiales</taxon>
        <taxon>Chrysochromulinaceae</taxon>
        <taxon>Chrysochromulina</taxon>
    </lineage>
</organism>
<dbReference type="GO" id="GO:0005524">
    <property type="term" value="F:ATP binding"/>
    <property type="evidence" value="ECO:0007669"/>
    <property type="project" value="UniProtKB-KW"/>
</dbReference>
<comment type="caution">
    <text evidence="12">The sequence shown here is derived from an EMBL/GenBank/DDBJ whole genome shotgun (WGS) entry which is preliminary data.</text>
</comment>
<evidence type="ECO:0000313" key="12">
    <source>
        <dbReference type="EMBL" id="KOO22926.1"/>
    </source>
</evidence>
<evidence type="ECO:0000313" key="13">
    <source>
        <dbReference type="Proteomes" id="UP000037460"/>
    </source>
</evidence>
<dbReference type="PANTHER" id="PTHR44899:SF3">
    <property type="entry name" value="SERINE_THREONINE-PROTEIN KINASE NEK1"/>
    <property type="match status" value="1"/>
</dbReference>
<evidence type="ECO:0000256" key="7">
    <source>
        <dbReference type="ARBA" id="ARBA00047899"/>
    </source>
</evidence>
<protein>
    <recommendedName>
        <fullName evidence="1">non-specific serine/threonine protein kinase</fullName>
        <ecNumber evidence="1">2.7.11.1</ecNumber>
    </recommendedName>
</protein>
<feature type="region of interest" description="Disordered" evidence="9">
    <location>
        <begin position="368"/>
        <end position="405"/>
    </location>
</feature>
<evidence type="ECO:0000256" key="8">
    <source>
        <dbReference type="ARBA" id="ARBA00048679"/>
    </source>
</evidence>
<keyword evidence="10" id="KW-0472">Membrane</keyword>
<keyword evidence="10" id="KW-0812">Transmembrane</keyword>
<name>A0A0M0J8L5_9EUKA</name>
<keyword evidence="4" id="KW-0547">Nucleotide-binding</keyword>
<keyword evidence="3" id="KW-0808">Transferase</keyword>
<keyword evidence="5 12" id="KW-0418">Kinase</keyword>
<dbReference type="SUPFAM" id="SSF56112">
    <property type="entry name" value="Protein kinase-like (PK-like)"/>
    <property type="match status" value="1"/>
</dbReference>
<dbReference type="EC" id="2.7.11.1" evidence="1"/>
<evidence type="ECO:0000256" key="9">
    <source>
        <dbReference type="SAM" id="MobiDB-lite"/>
    </source>
</evidence>
<evidence type="ECO:0000256" key="3">
    <source>
        <dbReference type="ARBA" id="ARBA00022679"/>
    </source>
</evidence>
<keyword evidence="13" id="KW-1185">Reference proteome</keyword>
<evidence type="ECO:0000256" key="5">
    <source>
        <dbReference type="ARBA" id="ARBA00022777"/>
    </source>
</evidence>
<feature type="domain" description="Protein kinase" evidence="11">
    <location>
        <begin position="68"/>
        <end position="334"/>
    </location>
</feature>
<dbReference type="InterPro" id="IPR000719">
    <property type="entry name" value="Prot_kinase_dom"/>
</dbReference>
<evidence type="ECO:0000256" key="4">
    <source>
        <dbReference type="ARBA" id="ARBA00022741"/>
    </source>
</evidence>
<comment type="catalytic activity">
    <reaction evidence="7">
        <text>L-threonyl-[protein] + ATP = O-phospho-L-threonyl-[protein] + ADP + H(+)</text>
        <dbReference type="Rhea" id="RHEA:46608"/>
        <dbReference type="Rhea" id="RHEA-COMP:11060"/>
        <dbReference type="Rhea" id="RHEA-COMP:11605"/>
        <dbReference type="ChEBI" id="CHEBI:15378"/>
        <dbReference type="ChEBI" id="CHEBI:30013"/>
        <dbReference type="ChEBI" id="CHEBI:30616"/>
        <dbReference type="ChEBI" id="CHEBI:61977"/>
        <dbReference type="ChEBI" id="CHEBI:456216"/>
        <dbReference type="EC" id="2.7.11.1"/>
    </reaction>
</comment>
<dbReference type="Proteomes" id="UP000037460">
    <property type="component" value="Unassembled WGS sequence"/>
</dbReference>
<evidence type="ECO:0000256" key="2">
    <source>
        <dbReference type="ARBA" id="ARBA00022527"/>
    </source>
</evidence>
<dbReference type="InterPro" id="IPR008271">
    <property type="entry name" value="Ser/Thr_kinase_AS"/>
</dbReference>
<proteinExistence type="predicted"/>
<reference evidence="13" key="1">
    <citation type="journal article" date="2015" name="PLoS Genet.">
        <title>Genome Sequence and Transcriptome Analyses of Chrysochromulina tobin: Metabolic Tools for Enhanced Algal Fitness in the Prominent Order Prymnesiales (Haptophyceae).</title>
        <authorList>
            <person name="Hovde B.T."/>
            <person name="Deodato C.R."/>
            <person name="Hunsperger H.M."/>
            <person name="Ryken S.A."/>
            <person name="Yost W."/>
            <person name="Jha R.K."/>
            <person name="Patterson J."/>
            <person name="Monnat R.J. Jr."/>
            <person name="Barlow S.B."/>
            <person name="Starkenburg S.R."/>
            <person name="Cattolico R.A."/>
        </authorList>
    </citation>
    <scope>NUCLEOTIDE SEQUENCE</scope>
    <source>
        <strain evidence="13">CCMP291</strain>
    </source>
</reference>
<gene>
    <name evidence="12" type="ORF">Ctob_002567</name>
</gene>
<dbReference type="InterPro" id="IPR051131">
    <property type="entry name" value="NEK_Ser/Thr_kinase_NIMA"/>
</dbReference>
<dbReference type="GO" id="GO:0004674">
    <property type="term" value="F:protein serine/threonine kinase activity"/>
    <property type="evidence" value="ECO:0007669"/>
    <property type="project" value="UniProtKB-KW"/>
</dbReference>
<dbReference type="PANTHER" id="PTHR44899">
    <property type="entry name" value="CAMK FAMILY PROTEIN KINASE"/>
    <property type="match status" value="1"/>
</dbReference>
<keyword evidence="2" id="KW-0723">Serine/threonine-protein kinase</keyword>
<dbReference type="InterPro" id="IPR011009">
    <property type="entry name" value="Kinase-like_dom_sf"/>
</dbReference>
<evidence type="ECO:0000256" key="10">
    <source>
        <dbReference type="SAM" id="Phobius"/>
    </source>
</evidence>
<dbReference type="PROSITE" id="PS00108">
    <property type="entry name" value="PROTEIN_KINASE_ST"/>
    <property type="match status" value="1"/>
</dbReference>
<keyword evidence="10" id="KW-1133">Transmembrane helix</keyword>
<dbReference type="OrthoDB" id="248923at2759"/>
<evidence type="ECO:0000256" key="6">
    <source>
        <dbReference type="ARBA" id="ARBA00022840"/>
    </source>
</evidence>
<accession>A0A0M0J8L5</accession>
<dbReference type="SMART" id="SM00220">
    <property type="entry name" value="S_TKc"/>
    <property type="match status" value="1"/>
</dbReference>
<sequence>MKFGNHLSVEHNKTSGKVTIEMSEDVVMGAYLSGCAMMIGTVLVGCAVWQKKTKSTEVCACASCRGHYVNKHTLAKGGFGEAMLATRQGKQYVLKRVGCDTINAANTALKEASLLQKLDHPNVVKFEDVFLHRHDNGGCSVAIVMEFCAGGDLIDRLECSRNERPLSELTTFVFLESLCHALHHVHCNGVLHRDLKSSNIFVSRGDKAVKLGDFGLACSGLPRRRLTGSPRRMSRCGTAMYMSPEVADCKPYGAASDTYGLGCVLLELLLRHQLRERRPFEERKDYIKEALAAAAGHGWHTFERSSDLVWRMLDESPKSRIELPAAAAVAAAAISIMARLQPVAGTESSSGAGAEPLVSTVSVTSASVHSAAVTERQPERHRTNPPKRVAAEERSSRRRKLLYAE</sequence>
<feature type="compositionally biased region" description="Basic residues" evidence="9">
    <location>
        <begin position="396"/>
        <end position="405"/>
    </location>
</feature>
<keyword evidence="6" id="KW-0067">ATP-binding</keyword>
<dbReference type="Gene3D" id="1.10.510.10">
    <property type="entry name" value="Transferase(Phosphotransferase) domain 1"/>
    <property type="match status" value="1"/>
</dbReference>